<accession>A0A967EVP6</accession>
<keyword evidence="4 6" id="KW-1133">Transmembrane helix</keyword>
<name>A0A967EVP6_9PROT</name>
<dbReference type="Proteomes" id="UP000761264">
    <property type="component" value="Unassembled WGS sequence"/>
</dbReference>
<feature type="transmembrane region" description="Helical" evidence="6">
    <location>
        <begin position="189"/>
        <end position="207"/>
    </location>
</feature>
<dbReference type="RefSeq" id="WP_167223823.1">
    <property type="nucleotide sequence ID" value="NZ_JAAQPH010000006.1"/>
</dbReference>
<feature type="transmembrane region" description="Helical" evidence="6">
    <location>
        <begin position="134"/>
        <end position="153"/>
    </location>
</feature>
<dbReference type="GO" id="GO:0022857">
    <property type="term" value="F:transmembrane transporter activity"/>
    <property type="evidence" value="ECO:0007669"/>
    <property type="project" value="InterPro"/>
</dbReference>
<evidence type="ECO:0000256" key="5">
    <source>
        <dbReference type="ARBA" id="ARBA00023136"/>
    </source>
</evidence>
<reference evidence="7" key="1">
    <citation type="submission" date="2020-03" db="EMBL/GenBank/DDBJ databases">
        <title>Genome of Pelagibius litoralis DSM 21314T.</title>
        <authorList>
            <person name="Wang G."/>
        </authorList>
    </citation>
    <scope>NUCLEOTIDE SEQUENCE</scope>
    <source>
        <strain evidence="7">DSM 21314</strain>
    </source>
</reference>
<keyword evidence="2" id="KW-1003">Cell membrane</keyword>
<dbReference type="PANTHER" id="PTHR32196">
    <property type="entry name" value="ABC TRANSPORTER PERMEASE PROTEIN YPHD-RELATED-RELATED"/>
    <property type="match status" value="1"/>
</dbReference>
<comment type="caution">
    <text evidence="7">The sequence shown here is derived from an EMBL/GenBank/DDBJ whole genome shotgun (WGS) entry which is preliminary data.</text>
</comment>
<feature type="transmembrane region" description="Helical" evidence="6">
    <location>
        <begin position="69"/>
        <end position="86"/>
    </location>
</feature>
<keyword evidence="3 6" id="KW-0812">Transmembrane</keyword>
<evidence type="ECO:0000256" key="2">
    <source>
        <dbReference type="ARBA" id="ARBA00022475"/>
    </source>
</evidence>
<evidence type="ECO:0000256" key="3">
    <source>
        <dbReference type="ARBA" id="ARBA00022692"/>
    </source>
</evidence>
<dbReference type="EMBL" id="JAAQPH010000006">
    <property type="protein sequence ID" value="NIA68822.1"/>
    <property type="molecule type" value="Genomic_DNA"/>
</dbReference>
<proteinExistence type="predicted"/>
<keyword evidence="5 6" id="KW-0472">Membrane</keyword>
<keyword evidence="8" id="KW-1185">Reference proteome</keyword>
<comment type="subcellular location">
    <subcellularLocation>
        <location evidence="1">Cell membrane</location>
        <topology evidence="1">Multi-pass membrane protein</topology>
    </subcellularLocation>
</comment>
<dbReference type="CDD" id="cd06579">
    <property type="entry name" value="TM_PBP1_transp_AraH_like"/>
    <property type="match status" value="1"/>
</dbReference>
<protein>
    <submittedName>
        <fullName evidence="7">ABC transporter permease</fullName>
    </submittedName>
</protein>
<dbReference type="Pfam" id="PF02653">
    <property type="entry name" value="BPD_transp_2"/>
    <property type="match status" value="1"/>
</dbReference>
<feature type="transmembrane region" description="Helical" evidence="6">
    <location>
        <begin position="320"/>
        <end position="338"/>
    </location>
</feature>
<dbReference type="AlphaFoldDB" id="A0A967EVP6"/>
<evidence type="ECO:0000313" key="7">
    <source>
        <dbReference type="EMBL" id="NIA68822.1"/>
    </source>
</evidence>
<evidence type="ECO:0000256" key="4">
    <source>
        <dbReference type="ARBA" id="ARBA00022989"/>
    </source>
</evidence>
<sequence length="342" mass="36386">MSGGSEQVTGEAVAPQPVAKGRDWAAFVAAHKIQIAITLILVGLYSLFLTGNPDVFLRYDIYRSFMSTMPFFGIMALAMTFVVTLGEMDLSFPSVMGFSTWVFGTVYVSSESFLLALLACLLVGVIAGLGNGLLVAKVGIPSIVATIGTMFLWRGAVNMAAEGKGIALVSLRESPLHQVFVGRLFDDVLPMQFVWMVAIAVFLGLIYRRHRFGSHVLFVGDNAASAAMMGIKVDRVKIACFMLVGGFAALAGVFLTSEVTYFWPSQGDGMLLTTLAAVFIGGTSVFGGKGTLYGTFIGVLIIGSLEAGIVAIGLTGFYVQFLYGLLITVSVSIYALLLRRGG</sequence>
<feature type="transmembrane region" description="Helical" evidence="6">
    <location>
        <begin position="269"/>
        <end position="286"/>
    </location>
</feature>
<feature type="transmembrane region" description="Helical" evidence="6">
    <location>
        <begin position="106"/>
        <end position="127"/>
    </location>
</feature>
<gene>
    <name evidence="7" type="ORF">HBA54_09485</name>
</gene>
<evidence type="ECO:0000313" key="8">
    <source>
        <dbReference type="Proteomes" id="UP000761264"/>
    </source>
</evidence>
<evidence type="ECO:0000256" key="6">
    <source>
        <dbReference type="SAM" id="Phobius"/>
    </source>
</evidence>
<feature type="transmembrane region" description="Helical" evidence="6">
    <location>
        <begin position="24"/>
        <end position="48"/>
    </location>
</feature>
<feature type="transmembrane region" description="Helical" evidence="6">
    <location>
        <begin position="293"/>
        <end position="314"/>
    </location>
</feature>
<organism evidence="7 8">
    <name type="scientific">Pelagibius litoralis</name>
    <dbReference type="NCBI Taxonomy" id="374515"/>
    <lineage>
        <taxon>Bacteria</taxon>
        <taxon>Pseudomonadati</taxon>
        <taxon>Pseudomonadota</taxon>
        <taxon>Alphaproteobacteria</taxon>
        <taxon>Rhodospirillales</taxon>
        <taxon>Rhodovibrionaceae</taxon>
        <taxon>Pelagibius</taxon>
    </lineage>
</organism>
<evidence type="ECO:0000256" key="1">
    <source>
        <dbReference type="ARBA" id="ARBA00004651"/>
    </source>
</evidence>
<feature type="transmembrane region" description="Helical" evidence="6">
    <location>
        <begin position="238"/>
        <end position="263"/>
    </location>
</feature>
<dbReference type="GO" id="GO:0005886">
    <property type="term" value="C:plasma membrane"/>
    <property type="evidence" value="ECO:0007669"/>
    <property type="project" value="UniProtKB-SubCell"/>
</dbReference>
<dbReference type="InterPro" id="IPR001851">
    <property type="entry name" value="ABC_transp_permease"/>
</dbReference>